<evidence type="ECO:0000313" key="1">
    <source>
        <dbReference type="EMBL" id="GFX90250.1"/>
    </source>
</evidence>
<protein>
    <submittedName>
        <fullName evidence="1">Uncharacterized protein</fullName>
    </submittedName>
</protein>
<name>A0A8X6RA02_TRICX</name>
<gene>
    <name evidence="1" type="ORF">TNCV_3848251</name>
</gene>
<organism evidence="1 2">
    <name type="scientific">Trichonephila clavipes</name>
    <name type="common">Golden silk orbweaver</name>
    <name type="synonym">Nephila clavipes</name>
    <dbReference type="NCBI Taxonomy" id="2585209"/>
    <lineage>
        <taxon>Eukaryota</taxon>
        <taxon>Metazoa</taxon>
        <taxon>Ecdysozoa</taxon>
        <taxon>Arthropoda</taxon>
        <taxon>Chelicerata</taxon>
        <taxon>Arachnida</taxon>
        <taxon>Araneae</taxon>
        <taxon>Araneomorphae</taxon>
        <taxon>Entelegynae</taxon>
        <taxon>Araneoidea</taxon>
        <taxon>Nephilidae</taxon>
        <taxon>Trichonephila</taxon>
    </lineage>
</organism>
<keyword evidence="2" id="KW-1185">Reference proteome</keyword>
<evidence type="ECO:0000313" key="2">
    <source>
        <dbReference type="Proteomes" id="UP000887159"/>
    </source>
</evidence>
<dbReference type="Proteomes" id="UP000887159">
    <property type="component" value="Unassembled WGS sequence"/>
</dbReference>
<reference evidence="1" key="1">
    <citation type="submission" date="2020-08" db="EMBL/GenBank/DDBJ databases">
        <title>Multicomponent nature underlies the extraordinary mechanical properties of spider dragline silk.</title>
        <authorList>
            <person name="Kono N."/>
            <person name="Nakamura H."/>
            <person name="Mori M."/>
            <person name="Yoshida Y."/>
            <person name="Ohtoshi R."/>
            <person name="Malay A.D."/>
            <person name="Moran D.A.P."/>
            <person name="Tomita M."/>
            <person name="Numata K."/>
            <person name="Arakawa K."/>
        </authorList>
    </citation>
    <scope>NUCLEOTIDE SEQUENCE</scope>
</reference>
<comment type="caution">
    <text evidence="1">The sequence shown here is derived from an EMBL/GenBank/DDBJ whole genome shotgun (WGS) entry which is preliminary data.</text>
</comment>
<accession>A0A8X6RA02</accession>
<sequence>MRTCVSIIRALDNSDAGCRRRLFVFLSLSLPSPPGWESTGRPRVTGAQNTVAFQCIFGEARSKVPVHPLGGWKKRSDKWCLGCRFIQERGRGGMTIDLADEALIPPLSRDAASERHWDERCFALS</sequence>
<dbReference type="AlphaFoldDB" id="A0A8X6RA02"/>
<dbReference type="EMBL" id="BMAU01021094">
    <property type="protein sequence ID" value="GFX90250.1"/>
    <property type="molecule type" value="Genomic_DNA"/>
</dbReference>
<proteinExistence type="predicted"/>